<evidence type="ECO:0000256" key="14">
    <source>
        <dbReference type="ARBA" id="ARBA00023136"/>
    </source>
</evidence>
<dbReference type="SUPFAM" id="SSF55874">
    <property type="entry name" value="ATPase domain of HSP90 chaperone/DNA topoisomerase II/histidine kinase"/>
    <property type="match status" value="1"/>
</dbReference>
<dbReference type="CDD" id="cd00082">
    <property type="entry name" value="HisKA"/>
    <property type="match status" value="1"/>
</dbReference>
<dbReference type="PROSITE" id="PS50109">
    <property type="entry name" value="HIS_KIN"/>
    <property type="match status" value="1"/>
</dbReference>
<dbReference type="InterPro" id="IPR050980">
    <property type="entry name" value="2C_sensor_his_kinase"/>
</dbReference>
<keyword evidence="9" id="KW-0547">Nucleotide-binding</keyword>
<dbReference type="SMART" id="SM00304">
    <property type="entry name" value="HAMP"/>
    <property type="match status" value="1"/>
</dbReference>
<dbReference type="GO" id="GO:0004673">
    <property type="term" value="F:protein histidine kinase activity"/>
    <property type="evidence" value="ECO:0007669"/>
    <property type="project" value="UniProtKB-EC"/>
</dbReference>
<dbReference type="EMBL" id="JAQOMS010000002">
    <property type="protein sequence ID" value="MDC2890383.1"/>
    <property type="molecule type" value="Genomic_DNA"/>
</dbReference>
<protein>
    <recommendedName>
        <fullName evidence="3">histidine kinase</fullName>
        <ecNumber evidence="3">2.7.13.3</ecNumber>
    </recommendedName>
</protein>
<evidence type="ECO:0000256" key="11">
    <source>
        <dbReference type="ARBA" id="ARBA00022840"/>
    </source>
</evidence>
<name>A0ABT5FGT9_9GAMM</name>
<keyword evidence="14 15" id="KW-0472">Membrane</keyword>
<dbReference type="InterPro" id="IPR005467">
    <property type="entry name" value="His_kinase_dom"/>
</dbReference>
<dbReference type="PROSITE" id="PS50885">
    <property type="entry name" value="HAMP"/>
    <property type="match status" value="1"/>
</dbReference>
<keyword evidence="5" id="KW-0997">Cell inner membrane</keyword>
<sequence>MKVLPRSAFGQTVFLIGSLLLINQIVSYLSVVFYLFEPAYQQINNLMASQVKVLFLGEENGYRVPTQLSKDFIQATKIQVMKEEDARWNGLDEAAHYPYFSEQMSKKLGGEAEVRISHGELSFFWVKPPQAPNYWVKIPLDGFQQKSFSPLVIYLVAIGVLSVAGGWVFARQLNRPLKALQNAAIEVGKGEFPETLRERGSEEIIAVTQAFNQMSAGIQQLEKDRNLLMAGVSHDLRTPLTRIRLATEMMSGTDEFLKDGIVNDIEDMNAIIDQFMEFIRHHKLEELEAVDINQLLQDVADSENNNRGRNFNLVFDPELPQVKVRPIALKRVIANLIENAIRYSEGDITICSHYDQQNRKVHFRVSDTGPSIDENDLERLFEPFTQGDLARGGEGSGLGLAIIKKIVDMHDGKVKLHNVNPRLAATVSLPIRT</sequence>
<dbReference type="InterPro" id="IPR003594">
    <property type="entry name" value="HATPase_dom"/>
</dbReference>
<keyword evidence="11" id="KW-0067">ATP-binding</keyword>
<keyword evidence="4" id="KW-1003">Cell membrane</keyword>
<evidence type="ECO:0000256" key="12">
    <source>
        <dbReference type="ARBA" id="ARBA00022989"/>
    </source>
</evidence>
<dbReference type="SUPFAM" id="SSF47384">
    <property type="entry name" value="Homodimeric domain of signal transducing histidine kinase"/>
    <property type="match status" value="1"/>
</dbReference>
<dbReference type="InterPro" id="IPR003661">
    <property type="entry name" value="HisK_dim/P_dom"/>
</dbReference>
<dbReference type="EC" id="2.7.13.3" evidence="3"/>
<dbReference type="SMART" id="SM00387">
    <property type="entry name" value="HATPase_c"/>
    <property type="match status" value="1"/>
</dbReference>
<dbReference type="CDD" id="cd06225">
    <property type="entry name" value="HAMP"/>
    <property type="match status" value="1"/>
</dbReference>
<dbReference type="Gene3D" id="3.30.565.10">
    <property type="entry name" value="Histidine kinase-like ATPase, C-terminal domain"/>
    <property type="match status" value="1"/>
</dbReference>
<evidence type="ECO:0000256" key="2">
    <source>
        <dbReference type="ARBA" id="ARBA00004429"/>
    </source>
</evidence>
<reference evidence="18 19" key="1">
    <citation type="submission" date="2023-01" db="EMBL/GenBank/DDBJ databases">
        <title>Psychrosphaera sp. nov., isolated from marine algae.</title>
        <authorList>
            <person name="Bayburt H."/>
            <person name="Choi B.J."/>
            <person name="Kim J.M."/>
            <person name="Choi D.G."/>
            <person name="Jeon C.O."/>
        </authorList>
    </citation>
    <scope>NUCLEOTIDE SEQUENCE [LARGE SCALE GENOMIC DNA]</scope>
    <source>
        <strain evidence="18 19">G1-22</strain>
    </source>
</reference>
<feature type="domain" description="HAMP" evidence="17">
    <location>
        <begin position="171"/>
        <end position="223"/>
    </location>
</feature>
<comment type="catalytic activity">
    <reaction evidence="1">
        <text>ATP + protein L-histidine = ADP + protein N-phospho-L-histidine.</text>
        <dbReference type="EC" id="2.7.13.3"/>
    </reaction>
</comment>
<evidence type="ECO:0000259" key="17">
    <source>
        <dbReference type="PROSITE" id="PS50885"/>
    </source>
</evidence>
<keyword evidence="10 18" id="KW-0418">Kinase</keyword>
<dbReference type="Proteomes" id="UP001528411">
    <property type="component" value="Unassembled WGS sequence"/>
</dbReference>
<dbReference type="Pfam" id="PF00672">
    <property type="entry name" value="HAMP"/>
    <property type="match status" value="1"/>
</dbReference>
<dbReference type="Pfam" id="PF00512">
    <property type="entry name" value="HisKA"/>
    <property type="match status" value="1"/>
</dbReference>
<comment type="caution">
    <text evidence="18">The sequence shown here is derived from an EMBL/GenBank/DDBJ whole genome shotgun (WGS) entry which is preliminary data.</text>
</comment>
<evidence type="ECO:0000256" key="10">
    <source>
        <dbReference type="ARBA" id="ARBA00022777"/>
    </source>
</evidence>
<keyword evidence="6" id="KW-0597">Phosphoprotein</keyword>
<keyword evidence="8 15" id="KW-0812">Transmembrane</keyword>
<dbReference type="Gene3D" id="1.10.287.130">
    <property type="match status" value="1"/>
</dbReference>
<evidence type="ECO:0000256" key="7">
    <source>
        <dbReference type="ARBA" id="ARBA00022679"/>
    </source>
</evidence>
<keyword evidence="13" id="KW-0902">Two-component regulatory system</keyword>
<dbReference type="PANTHER" id="PTHR44936">
    <property type="entry name" value="SENSOR PROTEIN CREC"/>
    <property type="match status" value="1"/>
</dbReference>
<evidence type="ECO:0000256" key="13">
    <source>
        <dbReference type="ARBA" id="ARBA00023012"/>
    </source>
</evidence>
<evidence type="ECO:0000256" key="15">
    <source>
        <dbReference type="SAM" id="Phobius"/>
    </source>
</evidence>
<evidence type="ECO:0000256" key="5">
    <source>
        <dbReference type="ARBA" id="ARBA00022519"/>
    </source>
</evidence>
<dbReference type="InterPro" id="IPR036890">
    <property type="entry name" value="HATPase_C_sf"/>
</dbReference>
<evidence type="ECO:0000313" key="18">
    <source>
        <dbReference type="EMBL" id="MDC2890383.1"/>
    </source>
</evidence>
<evidence type="ECO:0000256" key="1">
    <source>
        <dbReference type="ARBA" id="ARBA00000085"/>
    </source>
</evidence>
<keyword evidence="12 15" id="KW-1133">Transmembrane helix</keyword>
<evidence type="ECO:0000256" key="3">
    <source>
        <dbReference type="ARBA" id="ARBA00012438"/>
    </source>
</evidence>
<gene>
    <name evidence="18" type="primary">envZ</name>
    <name evidence="18" type="ORF">PN838_18490</name>
</gene>
<keyword evidence="19" id="KW-1185">Reference proteome</keyword>
<dbReference type="RefSeq" id="WP_272181595.1">
    <property type="nucleotide sequence ID" value="NZ_JAQOMS010000002.1"/>
</dbReference>
<dbReference type="Pfam" id="PF02518">
    <property type="entry name" value="HATPase_c"/>
    <property type="match status" value="1"/>
</dbReference>
<dbReference type="PRINTS" id="PR00344">
    <property type="entry name" value="BCTRLSENSOR"/>
</dbReference>
<dbReference type="CDD" id="cd00075">
    <property type="entry name" value="HATPase"/>
    <property type="match status" value="1"/>
</dbReference>
<dbReference type="InterPro" id="IPR036097">
    <property type="entry name" value="HisK_dim/P_sf"/>
</dbReference>
<comment type="subcellular location">
    <subcellularLocation>
        <location evidence="2">Cell inner membrane</location>
        <topology evidence="2">Multi-pass membrane protein</topology>
    </subcellularLocation>
</comment>
<feature type="domain" description="Histidine kinase" evidence="16">
    <location>
        <begin position="231"/>
        <end position="433"/>
    </location>
</feature>
<feature type="transmembrane region" description="Helical" evidence="15">
    <location>
        <begin position="12"/>
        <end position="36"/>
    </location>
</feature>
<keyword evidence="7 18" id="KW-0808">Transferase</keyword>
<organism evidence="18 19">
    <name type="scientific">Psychrosphaera algicola</name>
    <dbReference type="NCBI Taxonomy" id="3023714"/>
    <lineage>
        <taxon>Bacteria</taxon>
        <taxon>Pseudomonadati</taxon>
        <taxon>Pseudomonadota</taxon>
        <taxon>Gammaproteobacteria</taxon>
        <taxon>Alteromonadales</taxon>
        <taxon>Pseudoalteromonadaceae</taxon>
        <taxon>Psychrosphaera</taxon>
    </lineage>
</organism>
<evidence type="ECO:0000256" key="4">
    <source>
        <dbReference type="ARBA" id="ARBA00022475"/>
    </source>
</evidence>
<dbReference type="SMART" id="SM00388">
    <property type="entry name" value="HisKA"/>
    <property type="match status" value="1"/>
</dbReference>
<proteinExistence type="predicted"/>
<evidence type="ECO:0000256" key="8">
    <source>
        <dbReference type="ARBA" id="ARBA00022692"/>
    </source>
</evidence>
<evidence type="ECO:0000256" key="9">
    <source>
        <dbReference type="ARBA" id="ARBA00022741"/>
    </source>
</evidence>
<accession>A0ABT5FGT9</accession>
<dbReference type="PANTHER" id="PTHR44936:SF5">
    <property type="entry name" value="SENSOR HISTIDINE KINASE ENVZ"/>
    <property type="match status" value="1"/>
</dbReference>
<evidence type="ECO:0000256" key="6">
    <source>
        <dbReference type="ARBA" id="ARBA00022553"/>
    </source>
</evidence>
<dbReference type="InterPro" id="IPR003660">
    <property type="entry name" value="HAMP_dom"/>
</dbReference>
<evidence type="ECO:0000259" key="16">
    <source>
        <dbReference type="PROSITE" id="PS50109"/>
    </source>
</evidence>
<evidence type="ECO:0000313" key="19">
    <source>
        <dbReference type="Proteomes" id="UP001528411"/>
    </source>
</evidence>
<feature type="transmembrane region" description="Helical" evidence="15">
    <location>
        <begin position="151"/>
        <end position="170"/>
    </location>
</feature>
<dbReference type="InterPro" id="IPR004358">
    <property type="entry name" value="Sig_transdc_His_kin-like_C"/>
</dbReference>
<dbReference type="NCBIfam" id="NF007004">
    <property type="entry name" value="PRK09467.1"/>
    <property type="match status" value="1"/>
</dbReference>